<protein>
    <recommendedName>
        <fullName evidence="1">DUF6194 domain-containing protein</fullName>
    </recommendedName>
</protein>
<gene>
    <name evidence="2" type="ORF">CLV60_103222</name>
</gene>
<comment type="caution">
    <text evidence="2">The sequence shown here is derived from an EMBL/GenBank/DDBJ whole genome shotgun (WGS) entry which is preliminary data.</text>
</comment>
<sequence>MLLTTIRDRIKSEFENVRDVEAGGDFFFMYKDEEKFPFATIVTSDNDFDSVSNLNRDGFYRLNIGIDKATFQQLFASIPAKAGIGGYVDSGIDFTEVNTLFPHPFYGTMYWVSIVNPAEDSYPQLKGFLDYAYEKAKMNYEKGHPAA</sequence>
<accession>A0A2P8GBL7</accession>
<feature type="domain" description="DUF6194" evidence="1">
    <location>
        <begin position="3"/>
        <end position="142"/>
    </location>
</feature>
<name>A0A2P8GBL7_9BACT</name>
<evidence type="ECO:0000313" key="2">
    <source>
        <dbReference type="EMBL" id="PSL31356.1"/>
    </source>
</evidence>
<reference evidence="2 3" key="1">
    <citation type="submission" date="2018-03" db="EMBL/GenBank/DDBJ databases">
        <title>Genomic Encyclopedia of Archaeal and Bacterial Type Strains, Phase II (KMG-II): from individual species to whole genera.</title>
        <authorList>
            <person name="Goeker M."/>
        </authorList>
    </citation>
    <scope>NUCLEOTIDE SEQUENCE [LARGE SCALE GENOMIC DNA]</scope>
    <source>
        <strain evidence="2 3">DSM 29057</strain>
    </source>
</reference>
<dbReference type="RefSeq" id="WP_106594700.1">
    <property type="nucleotide sequence ID" value="NZ_PYAS01000003.1"/>
</dbReference>
<keyword evidence="3" id="KW-1185">Reference proteome</keyword>
<dbReference type="AlphaFoldDB" id="A0A2P8GBL7"/>
<dbReference type="InterPro" id="IPR045676">
    <property type="entry name" value="DUF6194"/>
</dbReference>
<evidence type="ECO:0000313" key="3">
    <source>
        <dbReference type="Proteomes" id="UP000241964"/>
    </source>
</evidence>
<dbReference type="OrthoDB" id="9783727at2"/>
<organism evidence="2 3">
    <name type="scientific">Dyadobacter jiangsuensis</name>
    <dbReference type="NCBI Taxonomy" id="1591085"/>
    <lineage>
        <taxon>Bacteria</taxon>
        <taxon>Pseudomonadati</taxon>
        <taxon>Bacteroidota</taxon>
        <taxon>Cytophagia</taxon>
        <taxon>Cytophagales</taxon>
        <taxon>Spirosomataceae</taxon>
        <taxon>Dyadobacter</taxon>
    </lineage>
</organism>
<dbReference type="EMBL" id="PYAS01000003">
    <property type="protein sequence ID" value="PSL31356.1"/>
    <property type="molecule type" value="Genomic_DNA"/>
</dbReference>
<proteinExistence type="predicted"/>
<evidence type="ECO:0000259" key="1">
    <source>
        <dbReference type="Pfam" id="PF19694"/>
    </source>
</evidence>
<dbReference type="Proteomes" id="UP000241964">
    <property type="component" value="Unassembled WGS sequence"/>
</dbReference>
<dbReference type="Pfam" id="PF19694">
    <property type="entry name" value="DUF6194"/>
    <property type="match status" value="1"/>
</dbReference>